<dbReference type="GO" id="GO:0003681">
    <property type="term" value="F:bent DNA binding"/>
    <property type="evidence" value="ECO:0007669"/>
    <property type="project" value="TreeGrafter"/>
</dbReference>
<feature type="compositionally biased region" description="Basic and acidic residues" evidence="5">
    <location>
        <begin position="90"/>
        <end position="102"/>
    </location>
</feature>
<evidence type="ECO:0000256" key="3">
    <source>
        <dbReference type="ARBA" id="ARBA00022490"/>
    </source>
</evidence>
<dbReference type="AlphaFoldDB" id="A0A1U7DJD1"/>
<accession>A0A1U7DJD1</accession>
<evidence type="ECO:0000256" key="2">
    <source>
        <dbReference type="ARBA" id="ARBA00010610"/>
    </source>
</evidence>
<dbReference type="SMART" id="SM00528">
    <property type="entry name" value="HNS"/>
    <property type="match status" value="1"/>
</dbReference>
<dbReference type="OrthoDB" id="5297879at2"/>
<dbReference type="GO" id="GO:0005829">
    <property type="term" value="C:cytosol"/>
    <property type="evidence" value="ECO:0007669"/>
    <property type="project" value="TreeGrafter"/>
</dbReference>
<evidence type="ECO:0000256" key="5">
    <source>
        <dbReference type="SAM" id="MobiDB-lite"/>
    </source>
</evidence>
<sequence>MGIDLGSMTVAELQSLRKEVDKAIESGKERERDQVRRDLQQLAREKGYSLEELLSKSQKKSKAPPKYRNPEAPEQTWSGRGRRPKWIEQSGRDLEDFLIGKD</sequence>
<accession>A0A2M9D493</accession>
<comment type="subcellular location">
    <subcellularLocation>
        <location evidence="1">Cytoplasm</location>
        <location evidence="1">Nucleoid</location>
    </subcellularLocation>
</comment>
<dbReference type="PANTHER" id="PTHR38097">
    <property type="match status" value="1"/>
</dbReference>
<reference evidence="7 8" key="1">
    <citation type="submission" date="2017-01" db="EMBL/GenBank/DDBJ databases">
        <title>Genomic analysis of Xuhuaishuia manganoxidans DY6-4.</title>
        <authorList>
            <person name="Wang X."/>
        </authorList>
    </citation>
    <scope>NUCLEOTIDE SEQUENCE [LARGE SCALE GENOMIC DNA]</scope>
    <source>
        <strain evidence="7 8">DY6-4</strain>
    </source>
</reference>
<organism evidence="7 8">
    <name type="scientific">Brevirhabdus pacifica</name>
    <dbReference type="NCBI Taxonomy" id="1267768"/>
    <lineage>
        <taxon>Bacteria</taxon>
        <taxon>Pseudomonadati</taxon>
        <taxon>Pseudomonadota</taxon>
        <taxon>Alphaproteobacteria</taxon>
        <taxon>Rhodobacterales</taxon>
        <taxon>Paracoccaceae</taxon>
        <taxon>Brevirhabdus</taxon>
    </lineage>
</organism>
<keyword evidence="8" id="KW-1185">Reference proteome</keyword>
<dbReference type="STRING" id="1267768.BV394_10610"/>
<keyword evidence="3" id="KW-0963">Cytoplasm</keyword>
<protein>
    <recommendedName>
        <fullName evidence="6">DNA-binding protein H-NS-like C-terminal domain-containing protein</fullName>
    </recommendedName>
</protein>
<gene>
    <name evidence="7" type="ORF">BV394_10610</name>
</gene>
<dbReference type="SUPFAM" id="SSF81273">
    <property type="entry name" value="H-NS histone-like proteins"/>
    <property type="match status" value="1"/>
</dbReference>
<dbReference type="GO" id="GO:0000976">
    <property type="term" value="F:transcription cis-regulatory region binding"/>
    <property type="evidence" value="ECO:0007669"/>
    <property type="project" value="TreeGrafter"/>
</dbReference>
<evidence type="ECO:0000259" key="6">
    <source>
        <dbReference type="SMART" id="SM00528"/>
    </source>
</evidence>
<dbReference type="GO" id="GO:0001217">
    <property type="term" value="F:DNA-binding transcription repressor activity"/>
    <property type="evidence" value="ECO:0007669"/>
    <property type="project" value="TreeGrafter"/>
</dbReference>
<name>A0A1U7DJD1_9RHOB</name>
<dbReference type="Pfam" id="PF00816">
    <property type="entry name" value="Histone_HNS"/>
    <property type="match status" value="1"/>
</dbReference>
<evidence type="ECO:0000313" key="7">
    <source>
        <dbReference type="EMBL" id="APX90117.1"/>
    </source>
</evidence>
<dbReference type="RefSeq" id="WP_076980137.1">
    <property type="nucleotide sequence ID" value="NZ_CP019124.1"/>
</dbReference>
<dbReference type="InterPro" id="IPR037150">
    <property type="entry name" value="H-NS_C_dom_sf"/>
</dbReference>
<feature type="region of interest" description="Disordered" evidence="5">
    <location>
        <begin position="50"/>
        <end position="102"/>
    </location>
</feature>
<dbReference type="Gene3D" id="4.10.430.10">
    <property type="entry name" value="Histone-like protein H-NS, C-terminal domain"/>
    <property type="match status" value="1"/>
</dbReference>
<dbReference type="GO" id="GO:0009295">
    <property type="term" value="C:nucleoid"/>
    <property type="evidence" value="ECO:0007669"/>
    <property type="project" value="UniProtKB-SubCell"/>
</dbReference>
<evidence type="ECO:0000313" key="8">
    <source>
        <dbReference type="Proteomes" id="UP000187266"/>
    </source>
</evidence>
<dbReference type="EMBL" id="CP019124">
    <property type="protein sequence ID" value="APX90117.1"/>
    <property type="molecule type" value="Genomic_DNA"/>
</dbReference>
<evidence type="ECO:0000256" key="1">
    <source>
        <dbReference type="ARBA" id="ARBA00004453"/>
    </source>
</evidence>
<dbReference type="Proteomes" id="UP000187266">
    <property type="component" value="Chromosome"/>
</dbReference>
<comment type="similarity">
    <text evidence="2">Belongs to the histone-like protein H-NS family.</text>
</comment>
<dbReference type="PANTHER" id="PTHR38097:SF2">
    <property type="entry name" value="DNA-BINDING PROTEIN STPA"/>
    <property type="match status" value="1"/>
</dbReference>
<dbReference type="InterPro" id="IPR027444">
    <property type="entry name" value="H-NS_C_dom"/>
</dbReference>
<dbReference type="GO" id="GO:0032993">
    <property type="term" value="C:protein-DNA complex"/>
    <property type="evidence" value="ECO:0007669"/>
    <property type="project" value="TreeGrafter"/>
</dbReference>
<keyword evidence="4" id="KW-0238">DNA-binding</keyword>
<feature type="domain" description="DNA-binding protein H-NS-like C-terminal" evidence="6">
    <location>
        <begin position="57"/>
        <end position="99"/>
    </location>
</feature>
<evidence type="ECO:0000256" key="4">
    <source>
        <dbReference type="ARBA" id="ARBA00023125"/>
    </source>
</evidence>
<proteinExistence type="inferred from homology"/>
<dbReference type="GO" id="GO:0003680">
    <property type="term" value="F:minor groove of adenine-thymine-rich DNA binding"/>
    <property type="evidence" value="ECO:0007669"/>
    <property type="project" value="TreeGrafter"/>
</dbReference>